<dbReference type="SMART" id="SM00849">
    <property type="entry name" value="Lactamase_B"/>
    <property type="match status" value="1"/>
</dbReference>
<dbReference type="Gene3D" id="3.60.15.10">
    <property type="entry name" value="Ribonuclease Z/Hydroxyacylglutathione hydrolase-like"/>
    <property type="match status" value="1"/>
</dbReference>
<name>A0A1I1XJR9_9FIRM</name>
<gene>
    <name evidence="2" type="ORF">SAMN05216245_101296</name>
</gene>
<accession>A0A1I1XJR9</accession>
<evidence type="ECO:0000313" key="2">
    <source>
        <dbReference type="EMBL" id="SFE07586.1"/>
    </source>
</evidence>
<dbReference type="InterPro" id="IPR052533">
    <property type="entry name" value="WalJ/YycJ-like"/>
</dbReference>
<sequence length="274" mass="30457">MSGFQVAVLASGSKGNATVMRCECGIVLVDAGISCRRIAQGMQKLGLHPENLDAVFITHEHIDHVKGLETFAKKYPVPIYASRGTWQGIRQTLPRLDLKLCNRQVLAPQTEITLGGLQVRSFSVSHDALEPAGYLFRSKGHVFGYVTDTGYVSDVVKRELEGAEVLVIESNHDPILLKNGRYPPPLQKRILGTRGHLANETAGHLLATLQTLPGQVFLAHLSQENNTPDLALNTVRSIVMQQHPKANIQFYVTSQDEVVKNKEWEDYHEQNIFE</sequence>
<dbReference type="PANTHER" id="PTHR47619:SF1">
    <property type="entry name" value="EXODEOXYRIBONUCLEASE WALJ"/>
    <property type="match status" value="1"/>
</dbReference>
<dbReference type="InterPro" id="IPR001279">
    <property type="entry name" value="Metallo-B-lactamas"/>
</dbReference>
<evidence type="ECO:0000259" key="1">
    <source>
        <dbReference type="SMART" id="SM00849"/>
    </source>
</evidence>
<keyword evidence="3" id="KW-1185">Reference proteome</keyword>
<organism evidence="2 3">
    <name type="scientific">Succiniclasticum ruminis DSM 9236</name>
    <dbReference type="NCBI Taxonomy" id="1123323"/>
    <lineage>
        <taxon>Bacteria</taxon>
        <taxon>Bacillati</taxon>
        <taxon>Bacillota</taxon>
        <taxon>Negativicutes</taxon>
        <taxon>Acidaminococcales</taxon>
        <taxon>Acidaminococcaceae</taxon>
        <taxon>Succiniclasticum</taxon>
    </lineage>
</organism>
<dbReference type="STRING" id="1123323.SAMN05216245_101296"/>
<protein>
    <submittedName>
        <fullName evidence="2">Phosphoribosyl 1,2-cyclic phosphodiesterase</fullName>
    </submittedName>
</protein>
<dbReference type="SUPFAM" id="SSF56281">
    <property type="entry name" value="Metallo-hydrolase/oxidoreductase"/>
    <property type="match status" value="1"/>
</dbReference>
<dbReference type="Pfam" id="PF12706">
    <property type="entry name" value="Lactamase_B_2"/>
    <property type="match status" value="1"/>
</dbReference>
<dbReference type="InterPro" id="IPR036866">
    <property type="entry name" value="RibonucZ/Hydroxyglut_hydro"/>
</dbReference>
<dbReference type="RefSeq" id="WP_177205841.1">
    <property type="nucleotide sequence ID" value="NZ_FONL01000001.1"/>
</dbReference>
<dbReference type="PANTHER" id="PTHR47619">
    <property type="entry name" value="METALLO-HYDROLASE YYCJ-RELATED"/>
    <property type="match status" value="1"/>
</dbReference>
<dbReference type="EMBL" id="FONL01000001">
    <property type="protein sequence ID" value="SFE07586.1"/>
    <property type="molecule type" value="Genomic_DNA"/>
</dbReference>
<evidence type="ECO:0000313" key="3">
    <source>
        <dbReference type="Proteomes" id="UP000198896"/>
    </source>
</evidence>
<dbReference type="AlphaFoldDB" id="A0A1I1XJR9"/>
<proteinExistence type="predicted"/>
<feature type="domain" description="Metallo-beta-lactamase" evidence="1">
    <location>
        <begin position="14"/>
        <end position="194"/>
    </location>
</feature>
<dbReference type="Proteomes" id="UP000198896">
    <property type="component" value="Unassembled WGS sequence"/>
</dbReference>
<reference evidence="2 3" key="1">
    <citation type="submission" date="2016-10" db="EMBL/GenBank/DDBJ databases">
        <authorList>
            <person name="de Groot N.N."/>
        </authorList>
    </citation>
    <scope>NUCLEOTIDE SEQUENCE [LARGE SCALE GENOMIC DNA]</scope>
    <source>
        <strain evidence="2 3">DSM 9236</strain>
    </source>
</reference>